<evidence type="ECO:0000256" key="2">
    <source>
        <dbReference type="ARBA" id="ARBA00023210"/>
    </source>
</evidence>
<dbReference type="AlphaFoldDB" id="A0A6J6EBI0"/>
<name>A0A6J6EBI0_9ZZZZ</name>
<dbReference type="InterPro" id="IPR007561">
    <property type="entry name" value="Cell_div_SepF/SepF-rel"/>
</dbReference>
<reference evidence="5" key="1">
    <citation type="submission" date="2020-05" db="EMBL/GenBank/DDBJ databases">
        <authorList>
            <person name="Chiriac C."/>
            <person name="Salcher M."/>
            <person name="Ghai R."/>
            <person name="Kavagutti S V."/>
        </authorList>
    </citation>
    <scope>NUCLEOTIDE SEQUENCE</scope>
</reference>
<evidence type="ECO:0000256" key="3">
    <source>
        <dbReference type="ARBA" id="ARBA00023306"/>
    </source>
</evidence>
<keyword evidence="2" id="KW-0717">Septation</keyword>
<dbReference type="EMBL" id="CAEZTU010000010">
    <property type="protein sequence ID" value="CAB4573196.1"/>
    <property type="molecule type" value="Genomic_DNA"/>
</dbReference>
<gene>
    <name evidence="5" type="ORF">UFOPK1740_00387</name>
</gene>
<evidence type="ECO:0000313" key="5">
    <source>
        <dbReference type="EMBL" id="CAB4573196.1"/>
    </source>
</evidence>
<feature type="compositionally biased region" description="Polar residues" evidence="4">
    <location>
        <begin position="35"/>
        <end position="52"/>
    </location>
</feature>
<dbReference type="InterPro" id="IPR038594">
    <property type="entry name" value="SepF-like_sf"/>
</dbReference>
<dbReference type="PANTHER" id="PTHR35798">
    <property type="entry name" value="CELL DIVISION PROTEIN SEPF"/>
    <property type="match status" value="1"/>
</dbReference>
<dbReference type="GO" id="GO:0000917">
    <property type="term" value="P:division septum assembly"/>
    <property type="evidence" value="ECO:0007669"/>
    <property type="project" value="UniProtKB-KW"/>
</dbReference>
<protein>
    <submittedName>
        <fullName evidence="5">Unannotated protein</fullName>
    </submittedName>
</protein>
<dbReference type="HAMAP" id="MF_01197">
    <property type="entry name" value="SepF"/>
    <property type="match status" value="1"/>
</dbReference>
<keyword evidence="1" id="KW-0132">Cell division</keyword>
<dbReference type="Pfam" id="PF04472">
    <property type="entry name" value="SepF"/>
    <property type="match status" value="1"/>
</dbReference>
<accession>A0A6J6EBI0</accession>
<keyword evidence="3" id="KW-0131">Cell cycle</keyword>
<dbReference type="InterPro" id="IPR023052">
    <property type="entry name" value="Cell_div_SepF"/>
</dbReference>
<evidence type="ECO:0000256" key="1">
    <source>
        <dbReference type="ARBA" id="ARBA00022618"/>
    </source>
</evidence>
<evidence type="ECO:0000256" key="4">
    <source>
        <dbReference type="SAM" id="MobiDB-lite"/>
    </source>
</evidence>
<dbReference type="Gene3D" id="3.30.110.150">
    <property type="entry name" value="SepF-like protein"/>
    <property type="match status" value="1"/>
</dbReference>
<feature type="region of interest" description="Disordered" evidence="4">
    <location>
        <begin position="33"/>
        <end position="52"/>
    </location>
</feature>
<sequence length="166" mass="18599">MPKGFRKMAVYLGLVEDNQNYLNDEIEEFYEEEAPTTQRWSPTPRAFSTNGSTALADRPEVRVAPQIKPVIAEPVSRITTLHPRAFNDARRIGEEYRDGTPVIINLSEMDPSDQKRILDFASGLAFALRGTIERVTNSVFLISPANVDLGAEARQQVAQDGFFNQV</sequence>
<proteinExistence type="inferred from homology"/>
<dbReference type="PANTHER" id="PTHR35798:SF1">
    <property type="entry name" value="CELL DIVISION PROTEIN SEPF"/>
    <property type="match status" value="1"/>
</dbReference>
<organism evidence="5">
    <name type="scientific">freshwater metagenome</name>
    <dbReference type="NCBI Taxonomy" id="449393"/>
    <lineage>
        <taxon>unclassified sequences</taxon>
        <taxon>metagenomes</taxon>
        <taxon>ecological metagenomes</taxon>
    </lineage>
</organism>